<feature type="compositionally biased region" description="Polar residues" evidence="6">
    <location>
        <begin position="436"/>
        <end position="448"/>
    </location>
</feature>
<feature type="domain" description="Rhodopsin" evidence="8">
    <location>
        <begin position="102"/>
        <end position="339"/>
    </location>
</feature>
<accession>W9YZN4</accession>
<gene>
    <name evidence="9" type="ORF">FOMG_18690</name>
</gene>
<organism evidence="9">
    <name type="scientific">Fusarium oxysporum f. sp. melonis 26406</name>
    <dbReference type="NCBI Taxonomy" id="1089452"/>
    <lineage>
        <taxon>Eukaryota</taxon>
        <taxon>Fungi</taxon>
        <taxon>Dikarya</taxon>
        <taxon>Ascomycota</taxon>
        <taxon>Pezizomycotina</taxon>
        <taxon>Sordariomycetes</taxon>
        <taxon>Hypocreomycetidae</taxon>
        <taxon>Hypocreales</taxon>
        <taxon>Nectriaceae</taxon>
        <taxon>Fusarium</taxon>
        <taxon>Fusarium oxysporum species complex</taxon>
    </lineage>
</organism>
<dbReference type="OrthoDB" id="3648173at2759"/>
<dbReference type="InterPro" id="IPR049326">
    <property type="entry name" value="Rhodopsin_dom_fungi"/>
</dbReference>
<comment type="similarity">
    <text evidence="5">Belongs to the SAT4 family.</text>
</comment>
<feature type="transmembrane region" description="Helical" evidence="7">
    <location>
        <begin position="162"/>
        <end position="184"/>
    </location>
</feature>
<reference evidence="9" key="1">
    <citation type="submission" date="2012-04" db="EMBL/GenBank/DDBJ databases">
        <title>The Genome Sequence of Fusarium oxysporum melonis.</title>
        <authorList>
            <consortium name="The Broad Institute Genome Sequencing Platform"/>
            <person name="Ma L.-J."/>
            <person name="Gale L.R."/>
            <person name="Schwartz D.C."/>
            <person name="Zhou S."/>
            <person name="Corby-Kistler H."/>
            <person name="Young S.K."/>
            <person name="Zeng Q."/>
            <person name="Gargeya S."/>
            <person name="Fitzgerald M."/>
            <person name="Haas B."/>
            <person name="Abouelleil A."/>
            <person name="Alvarado L."/>
            <person name="Arachchi H.M."/>
            <person name="Berlin A."/>
            <person name="Brown A."/>
            <person name="Chapman S.B."/>
            <person name="Chen Z."/>
            <person name="Dunbar C."/>
            <person name="Freedman E."/>
            <person name="Gearin G."/>
            <person name="Goldberg J."/>
            <person name="Griggs A."/>
            <person name="Gujja S."/>
            <person name="Heiman D."/>
            <person name="Howarth C."/>
            <person name="Larson L."/>
            <person name="Lui A."/>
            <person name="MacDonald P.J.P."/>
            <person name="Montmayeur A."/>
            <person name="Murphy C."/>
            <person name="Neiman D."/>
            <person name="Pearson M."/>
            <person name="Priest M."/>
            <person name="Roberts A."/>
            <person name="Saif S."/>
            <person name="Shea T."/>
            <person name="Shenoy N."/>
            <person name="Sisk P."/>
            <person name="Stolte C."/>
            <person name="Sykes S."/>
            <person name="Wortman J."/>
            <person name="Nusbaum C."/>
            <person name="Birren B."/>
        </authorList>
    </citation>
    <scope>NUCLEOTIDE SEQUENCE</scope>
    <source>
        <strain evidence="9">26406</strain>
    </source>
</reference>
<dbReference type="PANTHER" id="PTHR33048:SF47">
    <property type="entry name" value="INTEGRAL MEMBRANE PROTEIN-RELATED"/>
    <property type="match status" value="1"/>
</dbReference>
<protein>
    <recommendedName>
        <fullName evidence="8">Rhodopsin domain-containing protein</fullName>
    </recommendedName>
</protein>
<evidence type="ECO:0000256" key="2">
    <source>
        <dbReference type="ARBA" id="ARBA00022692"/>
    </source>
</evidence>
<feature type="transmembrane region" description="Helical" evidence="7">
    <location>
        <begin position="85"/>
        <end position="106"/>
    </location>
</feature>
<feature type="compositionally biased region" description="Basic and acidic residues" evidence="6">
    <location>
        <begin position="380"/>
        <end position="390"/>
    </location>
</feature>
<sequence>MIVRDLQARWHALLGGTCAPSSTKPFASPSRTNPFQRQSKRCVIHCKIPTFLPFTMYLRWADDGHTTMDWRSLDSAVSASRSLEIRAILVTFSIVSATAVALRTYIRSRVLHSFGRDDGFMVTAQVLTLGAAVAIGLENKYGLGYHTWEQPTSAYVPYMKSFYASVVVYNIAMCLVKIGILFQYRRVFALPIIQRITLYGIVFMLAWTVVIAFLNILVCVPVAKFWDSNLPGRCLDALTIWYVMAGFNLVTDIAIFGLPLPVIKSLNLPLRQKIMLFAIFSLAFFTCVISIYRIRTLKTAASTKDPNWDNVDAAIWSFLEVTIAIITACLPTLRPLFSRLIPRIFASSFGRSNRPSNYGQYGHYVQTPSSQCLRNMPRTRTVERSKRSMDDTSTLRGSDSVPLPPTNNTLHARPYPGVTASIMAGKKRDHSDEEAQSQSPTEGTSPSQGGIKATTVVTQKFLIETVSGGMG</sequence>
<feature type="transmembrane region" description="Helical" evidence="7">
    <location>
        <begin position="274"/>
        <end position="294"/>
    </location>
</feature>
<evidence type="ECO:0000259" key="8">
    <source>
        <dbReference type="Pfam" id="PF20684"/>
    </source>
</evidence>
<name>W9YZN4_FUSOX</name>
<dbReference type="PANTHER" id="PTHR33048">
    <property type="entry name" value="PTH11-LIKE INTEGRAL MEMBRANE PROTEIN (AFU_ORTHOLOGUE AFUA_5G11245)"/>
    <property type="match status" value="1"/>
</dbReference>
<dbReference type="Pfam" id="PF20684">
    <property type="entry name" value="Fung_rhodopsin"/>
    <property type="match status" value="1"/>
</dbReference>
<reference evidence="9" key="2">
    <citation type="submission" date="2012-05" db="EMBL/GenBank/DDBJ databases">
        <title>Annotation of the Genome Sequence of Fusarium oxysporum f. sp. melonis 26406.</title>
        <authorList>
            <consortium name="The Broad Institute Genomics Platform"/>
            <person name="Ma L.-J."/>
            <person name="Corby-Kistler H."/>
            <person name="Broz K."/>
            <person name="Gale L.R."/>
            <person name="Jonkers W."/>
            <person name="O'Donnell K."/>
            <person name="Ploetz R."/>
            <person name="Steinberg C."/>
            <person name="Schwartz D.C."/>
            <person name="VanEtten H."/>
            <person name="Zhou S."/>
            <person name="Young S.K."/>
            <person name="Zeng Q."/>
            <person name="Gargeya S."/>
            <person name="Fitzgerald M."/>
            <person name="Abouelleil A."/>
            <person name="Alvarado L."/>
            <person name="Chapman S.B."/>
            <person name="Gainer-Dewar J."/>
            <person name="Goldberg J."/>
            <person name="Griggs A."/>
            <person name="Gujja S."/>
            <person name="Hansen M."/>
            <person name="Howarth C."/>
            <person name="Imamovic A."/>
            <person name="Ireland A."/>
            <person name="Larimer J."/>
            <person name="McCowan C."/>
            <person name="Murphy C."/>
            <person name="Pearson M."/>
            <person name="Poon T.W."/>
            <person name="Priest M."/>
            <person name="Roberts A."/>
            <person name="Saif S."/>
            <person name="Shea T."/>
            <person name="Sykes S."/>
            <person name="Wortman J."/>
            <person name="Nusbaum C."/>
            <person name="Birren B."/>
        </authorList>
    </citation>
    <scope>NUCLEOTIDE SEQUENCE</scope>
    <source>
        <strain evidence="9">26406</strain>
    </source>
</reference>
<keyword evidence="4 7" id="KW-0472">Membrane</keyword>
<evidence type="ECO:0000313" key="9">
    <source>
        <dbReference type="EMBL" id="EXK24595.1"/>
    </source>
</evidence>
<feature type="region of interest" description="Disordered" evidence="6">
    <location>
        <begin position="360"/>
        <end position="453"/>
    </location>
</feature>
<evidence type="ECO:0000256" key="3">
    <source>
        <dbReference type="ARBA" id="ARBA00022989"/>
    </source>
</evidence>
<dbReference type="InterPro" id="IPR052337">
    <property type="entry name" value="SAT4-like"/>
</dbReference>
<evidence type="ECO:0000256" key="1">
    <source>
        <dbReference type="ARBA" id="ARBA00004141"/>
    </source>
</evidence>
<dbReference type="VEuPathDB" id="FungiDB:FOMG_18690"/>
<keyword evidence="2 7" id="KW-0812">Transmembrane</keyword>
<dbReference type="Proteomes" id="UP000030703">
    <property type="component" value="Unassembled WGS sequence"/>
</dbReference>
<proteinExistence type="inferred from homology"/>
<feature type="transmembrane region" description="Helical" evidence="7">
    <location>
        <begin position="196"/>
        <end position="218"/>
    </location>
</feature>
<feature type="transmembrane region" description="Helical" evidence="7">
    <location>
        <begin position="238"/>
        <end position="262"/>
    </location>
</feature>
<feature type="transmembrane region" description="Helical" evidence="7">
    <location>
        <begin position="314"/>
        <end position="333"/>
    </location>
</feature>
<dbReference type="EMBL" id="JH659471">
    <property type="protein sequence ID" value="EXK24595.1"/>
    <property type="molecule type" value="Genomic_DNA"/>
</dbReference>
<comment type="subcellular location">
    <subcellularLocation>
        <location evidence="1">Membrane</location>
        <topology evidence="1">Multi-pass membrane protein</topology>
    </subcellularLocation>
</comment>
<evidence type="ECO:0000256" key="5">
    <source>
        <dbReference type="ARBA" id="ARBA00038359"/>
    </source>
</evidence>
<dbReference type="GO" id="GO:0016020">
    <property type="term" value="C:membrane"/>
    <property type="evidence" value="ECO:0007669"/>
    <property type="project" value="UniProtKB-SubCell"/>
</dbReference>
<dbReference type="HOGENOM" id="CLU_028200_0_4_1"/>
<evidence type="ECO:0000256" key="7">
    <source>
        <dbReference type="SAM" id="Phobius"/>
    </source>
</evidence>
<keyword evidence="3 7" id="KW-1133">Transmembrane helix</keyword>
<feature type="transmembrane region" description="Helical" evidence="7">
    <location>
        <begin position="118"/>
        <end position="137"/>
    </location>
</feature>
<dbReference type="AlphaFoldDB" id="W9YZN4"/>
<evidence type="ECO:0000256" key="4">
    <source>
        <dbReference type="ARBA" id="ARBA00023136"/>
    </source>
</evidence>
<evidence type="ECO:0000256" key="6">
    <source>
        <dbReference type="SAM" id="MobiDB-lite"/>
    </source>
</evidence>